<feature type="binding site" evidence="11">
    <location>
        <position position="276"/>
    </location>
    <ligand>
        <name>L-glutamine</name>
        <dbReference type="ChEBI" id="CHEBI:58359"/>
    </ligand>
</feature>
<dbReference type="PANTHER" id="PTHR43418:SF7">
    <property type="entry name" value="CARBAMOYL-PHOSPHATE SYNTHASE SMALL CHAIN"/>
    <property type="match status" value="1"/>
</dbReference>
<dbReference type="InterPro" id="IPR017926">
    <property type="entry name" value="GATASE"/>
</dbReference>
<dbReference type="PANTHER" id="PTHR43418">
    <property type="entry name" value="MULTIFUNCTIONAL TRYPTOPHAN BIOSYNTHESIS PROTEIN-RELATED"/>
    <property type="match status" value="1"/>
</dbReference>
<dbReference type="GO" id="GO:0004088">
    <property type="term" value="F:carbamoyl-phosphate synthase (glutamine-hydrolyzing) activity"/>
    <property type="evidence" value="ECO:0007669"/>
    <property type="project" value="UniProtKB-UniRule"/>
</dbReference>
<evidence type="ECO:0000256" key="5">
    <source>
        <dbReference type="ARBA" id="ARBA00022741"/>
    </source>
</evidence>
<evidence type="ECO:0000313" key="14">
    <source>
        <dbReference type="Proteomes" id="UP000321562"/>
    </source>
</evidence>
<evidence type="ECO:0000256" key="7">
    <source>
        <dbReference type="ARBA" id="ARBA00022962"/>
    </source>
</evidence>
<feature type="binding site" evidence="11">
    <location>
        <position position="279"/>
    </location>
    <ligand>
        <name>L-glutamine</name>
        <dbReference type="ChEBI" id="CHEBI:58359"/>
    </ligand>
</feature>
<dbReference type="FunFam" id="3.50.30.20:FF:000001">
    <property type="entry name" value="Carbamoyl-phosphate synthase small chain"/>
    <property type="match status" value="1"/>
</dbReference>
<organism evidence="13 14">
    <name type="scientific">Paracoccus aurantiacus</name>
    <dbReference type="NCBI Taxonomy" id="2599412"/>
    <lineage>
        <taxon>Bacteria</taxon>
        <taxon>Pseudomonadati</taxon>
        <taxon>Pseudomonadota</taxon>
        <taxon>Alphaproteobacteria</taxon>
        <taxon>Rhodobacterales</taxon>
        <taxon>Paracoccaceae</taxon>
        <taxon>Paracoccus</taxon>
    </lineage>
</organism>
<dbReference type="SMART" id="SM01097">
    <property type="entry name" value="CPSase_sm_chain"/>
    <property type="match status" value="1"/>
</dbReference>
<dbReference type="GO" id="GO:0005524">
    <property type="term" value="F:ATP binding"/>
    <property type="evidence" value="ECO:0007669"/>
    <property type="project" value="UniProtKB-UniRule"/>
</dbReference>
<feature type="binding site" evidence="11">
    <location>
        <position position="317"/>
    </location>
    <ligand>
        <name>L-glutamine</name>
        <dbReference type="ChEBI" id="CHEBI:58359"/>
    </ligand>
</feature>
<dbReference type="GO" id="GO:0044205">
    <property type="term" value="P:'de novo' UMP biosynthetic process"/>
    <property type="evidence" value="ECO:0007669"/>
    <property type="project" value="UniProtKB-UniRule"/>
</dbReference>
<reference evidence="13 14" key="1">
    <citation type="submission" date="2019-08" db="EMBL/GenBank/DDBJ databases">
        <authorList>
            <person name="Ye J."/>
        </authorList>
    </citation>
    <scope>NUCLEOTIDE SEQUENCE [LARGE SCALE GENOMIC DNA]</scope>
    <source>
        <strain evidence="13 14">TK008</strain>
    </source>
</reference>
<dbReference type="SUPFAM" id="SSF52317">
    <property type="entry name" value="Class I glutamine amidotransferase-like"/>
    <property type="match status" value="1"/>
</dbReference>
<feature type="region of interest" description="CPSase" evidence="11">
    <location>
        <begin position="1"/>
        <end position="197"/>
    </location>
</feature>
<comment type="function">
    <text evidence="11">Small subunit of the glutamine-dependent carbamoyl phosphate synthetase (CPSase). CPSase catalyzes the formation of carbamoyl phosphate from the ammonia moiety of glutamine, carbonate, and phosphate donated by ATP, constituting the first step of 2 biosynthetic pathways, one leading to arginine and/or urea and the other to pyrimidine nucleotides. The small subunit (glutamine amidotransferase) binds and cleaves glutamine to supply the large subunit with the substrate ammonia.</text>
</comment>
<dbReference type="InterPro" id="IPR035686">
    <property type="entry name" value="CPSase_GATase1"/>
</dbReference>
<dbReference type="Gene3D" id="3.50.30.20">
    <property type="entry name" value="Carbamoyl-phosphate synthase small subunit, N-terminal domain"/>
    <property type="match status" value="1"/>
</dbReference>
<dbReference type="PRINTS" id="PR00099">
    <property type="entry name" value="CPSGATASE"/>
</dbReference>
<evidence type="ECO:0000256" key="10">
    <source>
        <dbReference type="ARBA" id="ARBA00049285"/>
    </source>
</evidence>
<dbReference type="Proteomes" id="UP000321562">
    <property type="component" value="Unassembled WGS sequence"/>
</dbReference>
<evidence type="ECO:0000256" key="8">
    <source>
        <dbReference type="ARBA" id="ARBA00022975"/>
    </source>
</evidence>
<keyword evidence="6 11" id="KW-0067">ATP-binding</keyword>
<evidence type="ECO:0000259" key="12">
    <source>
        <dbReference type="SMART" id="SM01097"/>
    </source>
</evidence>
<evidence type="ECO:0000256" key="11">
    <source>
        <dbReference type="HAMAP-Rule" id="MF_01209"/>
    </source>
</evidence>
<comment type="pathway">
    <text evidence="2 11">Amino-acid biosynthesis; L-arginine biosynthesis; carbamoyl phosphate from bicarbonate: step 1/1.</text>
</comment>
<evidence type="ECO:0000256" key="1">
    <source>
        <dbReference type="ARBA" id="ARBA00004812"/>
    </source>
</evidence>
<dbReference type="EMBL" id="VOPL01000003">
    <property type="protein sequence ID" value="TXB69057.1"/>
    <property type="molecule type" value="Genomic_DNA"/>
</dbReference>
<feature type="binding site" evidence="11">
    <location>
        <position position="248"/>
    </location>
    <ligand>
        <name>L-glutamine</name>
        <dbReference type="ChEBI" id="CHEBI:58359"/>
    </ligand>
</feature>
<evidence type="ECO:0000256" key="3">
    <source>
        <dbReference type="ARBA" id="ARBA00007800"/>
    </source>
</evidence>
<dbReference type="InterPro" id="IPR050472">
    <property type="entry name" value="Anth_synth/Amidotransfase"/>
</dbReference>
<dbReference type="PROSITE" id="PS51273">
    <property type="entry name" value="GATASE_TYPE_1"/>
    <property type="match status" value="1"/>
</dbReference>
<dbReference type="UniPathway" id="UPA00068">
    <property type="reaction ID" value="UER00171"/>
</dbReference>
<dbReference type="SUPFAM" id="SSF52021">
    <property type="entry name" value="Carbamoyl phosphate synthetase, small subunit N-terminal domain"/>
    <property type="match status" value="1"/>
</dbReference>
<feature type="active site" description="Nucleophile" evidence="11">
    <location>
        <position position="275"/>
    </location>
</feature>
<keyword evidence="7 11" id="KW-0315">Glutamine amidotransferase</keyword>
<dbReference type="HAMAP" id="MF_01209">
    <property type="entry name" value="CPSase_S_chain"/>
    <property type="match status" value="1"/>
</dbReference>
<dbReference type="PRINTS" id="PR00096">
    <property type="entry name" value="GATASE"/>
</dbReference>
<dbReference type="GO" id="GO:0006207">
    <property type="term" value="P:'de novo' pyrimidine nucleobase biosynthetic process"/>
    <property type="evidence" value="ECO:0007669"/>
    <property type="project" value="InterPro"/>
</dbReference>
<feature type="active site" evidence="11">
    <location>
        <position position="359"/>
    </location>
</feature>
<comment type="similarity">
    <text evidence="3 11">Belongs to the CarA family.</text>
</comment>
<comment type="caution">
    <text evidence="13">The sequence shown here is derived from an EMBL/GenBank/DDBJ whole genome shotgun (WGS) entry which is preliminary data.</text>
</comment>
<evidence type="ECO:0000256" key="2">
    <source>
        <dbReference type="ARBA" id="ARBA00005077"/>
    </source>
</evidence>
<dbReference type="OrthoDB" id="9804328at2"/>
<dbReference type="InterPro" id="IPR036480">
    <property type="entry name" value="CarbP_synth_ssu_N_sf"/>
</dbReference>
<dbReference type="RefSeq" id="WP_147097617.1">
    <property type="nucleotide sequence ID" value="NZ_JBHUFH010000002.1"/>
</dbReference>
<feature type="active site" evidence="11">
    <location>
        <position position="361"/>
    </location>
</feature>
<protein>
    <recommendedName>
        <fullName evidence="11">Carbamoyl phosphate synthase small chain</fullName>
        <ecNumber evidence="11">6.3.5.5</ecNumber>
    </recommendedName>
    <alternativeName>
        <fullName evidence="11">Carbamoyl phosphate synthetase glutamine chain</fullName>
    </alternativeName>
</protein>
<dbReference type="NCBIfam" id="TIGR01368">
    <property type="entry name" value="CPSaseIIsmall"/>
    <property type="match status" value="1"/>
</dbReference>
<dbReference type="AlphaFoldDB" id="A0A5C6S454"/>
<dbReference type="CDD" id="cd01744">
    <property type="entry name" value="GATase1_CPSase"/>
    <property type="match status" value="1"/>
</dbReference>
<comment type="pathway">
    <text evidence="1 11">Pyrimidine metabolism; UMP biosynthesis via de novo pathway; (S)-dihydroorotate from bicarbonate: step 1/3.</text>
</comment>
<accession>A0A5C6S454</accession>
<comment type="catalytic activity">
    <reaction evidence="10 11">
        <text>L-glutamine + H2O = L-glutamate + NH4(+)</text>
        <dbReference type="Rhea" id="RHEA:15889"/>
        <dbReference type="ChEBI" id="CHEBI:15377"/>
        <dbReference type="ChEBI" id="CHEBI:28938"/>
        <dbReference type="ChEBI" id="CHEBI:29985"/>
        <dbReference type="ChEBI" id="CHEBI:58359"/>
    </reaction>
</comment>
<dbReference type="InterPro" id="IPR029062">
    <property type="entry name" value="Class_I_gatase-like"/>
</dbReference>
<keyword evidence="4 11" id="KW-0436">Ligase</keyword>
<sequence length="386" mass="41302">MTAPAAKPTACLALADGTIFMGQGFGAEGEVVAELVFNTAMTGYQEIMTDPSYASQIVTFTFPHIGNTGVTEQDDEAADPVASGIVVKWDPTDPSNWRATSDLQDWMSRRGRIGIGGVDTRRLTRAIRLQGSPHVVLAHDPEGNFDIEAMIAKARGWKGLIGLDLAKEVTTRQSYHWTDGLWGWPGEFAGQDSAKPFKVVALDYGAKRNILRSLVGAGADVTVLPATATVEEVLAHAPEGVFLSNGPGDPAATGAYAVPMIRELLDRDMPIFGICLGHQMLALALGAKTVKMSHGHHGANHPVRDVDTGKVEITSMNHGFAVDAQTLPTGVRETHVSLFDGSNCGLAVEGKPVFSVQYHPEASPGPQDSAYLFKRFADAMRDRRVA</sequence>
<dbReference type="Pfam" id="PF00988">
    <property type="entry name" value="CPSase_sm_chain"/>
    <property type="match status" value="1"/>
</dbReference>
<dbReference type="NCBIfam" id="NF009475">
    <property type="entry name" value="PRK12838.1"/>
    <property type="match status" value="1"/>
</dbReference>
<feature type="binding site" evidence="11">
    <location>
        <position position="319"/>
    </location>
    <ligand>
        <name>L-glutamine</name>
        <dbReference type="ChEBI" id="CHEBI:58359"/>
    </ligand>
</feature>
<dbReference type="PRINTS" id="PR00097">
    <property type="entry name" value="ANTSNTHASEII"/>
</dbReference>
<evidence type="ECO:0000256" key="6">
    <source>
        <dbReference type="ARBA" id="ARBA00022840"/>
    </source>
</evidence>
<dbReference type="InterPro" id="IPR002474">
    <property type="entry name" value="CarbamoylP_synth_ssu_N"/>
</dbReference>
<dbReference type="Gene3D" id="3.40.50.880">
    <property type="match status" value="1"/>
</dbReference>
<feature type="domain" description="Carbamoyl-phosphate synthase small subunit N-terminal" evidence="12">
    <location>
        <begin position="8"/>
        <end position="138"/>
    </location>
</feature>
<evidence type="ECO:0000256" key="9">
    <source>
        <dbReference type="ARBA" id="ARBA00048816"/>
    </source>
</evidence>
<feature type="binding site" evidence="11">
    <location>
        <position position="52"/>
    </location>
    <ligand>
        <name>L-glutamine</name>
        <dbReference type="ChEBI" id="CHEBI:58359"/>
    </ligand>
</feature>
<keyword evidence="14" id="KW-1185">Reference proteome</keyword>
<feature type="binding site" evidence="11">
    <location>
        <position position="320"/>
    </location>
    <ligand>
        <name>L-glutamine</name>
        <dbReference type="ChEBI" id="CHEBI:58359"/>
    </ligand>
</feature>
<feature type="binding site" evidence="11">
    <location>
        <position position="246"/>
    </location>
    <ligand>
        <name>L-glutamine</name>
        <dbReference type="ChEBI" id="CHEBI:58359"/>
    </ligand>
</feature>
<dbReference type="GO" id="GO:0006526">
    <property type="term" value="P:L-arginine biosynthetic process"/>
    <property type="evidence" value="ECO:0007669"/>
    <property type="project" value="UniProtKB-UniRule"/>
</dbReference>
<dbReference type="UniPathway" id="UPA00070">
    <property type="reaction ID" value="UER00115"/>
</dbReference>
<dbReference type="GO" id="GO:0004359">
    <property type="term" value="F:glutaminase activity"/>
    <property type="evidence" value="ECO:0007669"/>
    <property type="project" value="RHEA"/>
</dbReference>
<keyword evidence="11" id="KW-0055">Arginine biosynthesis</keyword>
<dbReference type="EC" id="6.3.5.5" evidence="11"/>
<proteinExistence type="inferred from homology"/>
<gene>
    <name evidence="11 13" type="primary">carA</name>
    <name evidence="13" type="ORF">FQV27_08750</name>
</gene>
<dbReference type="Pfam" id="PF00117">
    <property type="entry name" value="GATase"/>
    <property type="match status" value="1"/>
</dbReference>
<comment type="catalytic activity">
    <reaction evidence="9 11">
        <text>hydrogencarbonate + L-glutamine + 2 ATP + H2O = carbamoyl phosphate + L-glutamate + 2 ADP + phosphate + 2 H(+)</text>
        <dbReference type="Rhea" id="RHEA:18633"/>
        <dbReference type="ChEBI" id="CHEBI:15377"/>
        <dbReference type="ChEBI" id="CHEBI:15378"/>
        <dbReference type="ChEBI" id="CHEBI:17544"/>
        <dbReference type="ChEBI" id="CHEBI:29985"/>
        <dbReference type="ChEBI" id="CHEBI:30616"/>
        <dbReference type="ChEBI" id="CHEBI:43474"/>
        <dbReference type="ChEBI" id="CHEBI:58228"/>
        <dbReference type="ChEBI" id="CHEBI:58359"/>
        <dbReference type="ChEBI" id="CHEBI:456216"/>
        <dbReference type="EC" id="6.3.5.5"/>
    </reaction>
</comment>
<keyword evidence="11" id="KW-0028">Amino-acid biosynthesis</keyword>
<evidence type="ECO:0000313" key="13">
    <source>
        <dbReference type="EMBL" id="TXB69057.1"/>
    </source>
</evidence>
<keyword evidence="8 11" id="KW-0665">Pyrimidine biosynthesis</keyword>
<dbReference type="InterPro" id="IPR006274">
    <property type="entry name" value="CarbamoylP_synth_ssu"/>
</dbReference>
<name>A0A5C6S454_9RHOB</name>
<comment type="subunit">
    <text evidence="11">Composed of two chains; the small (or glutamine) chain promotes the hydrolysis of glutamine to ammonia, which is used by the large (or ammonia) chain to synthesize carbamoyl phosphate. Tetramer of heterodimers (alpha,beta)4.</text>
</comment>
<evidence type="ECO:0000256" key="4">
    <source>
        <dbReference type="ARBA" id="ARBA00022598"/>
    </source>
</evidence>
<dbReference type="GO" id="GO:0006541">
    <property type="term" value="P:glutamine metabolic process"/>
    <property type="evidence" value="ECO:0007669"/>
    <property type="project" value="InterPro"/>
</dbReference>
<keyword evidence="5 11" id="KW-0547">Nucleotide-binding</keyword>